<dbReference type="RefSeq" id="WP_310769403.1">
    <property type="nucleotide sequence ID" value="NZ_CP134050.1"/>
</dbReference>
<keyword evidence="1" id="KW-0812">Transmembrane</keyword>
<dbReference type="Proteomes" id="UP001256827">
    <property type="component" value="Chromosome"/>
</dbReference>
<evidence type="ECO:0000313" key="3">
    <source>
        <dbReference type="EMBL" id="WNC15544.1"/>
    </source>
</evidence>
<feature type="domain" description="Putative Flp pilus-assembly TadG-like N-terminal" evidence="2">
    <location>
        <begin position="13"/>
        <end position="58"/>
    </location>
</feature>
<protein>
    <submittedName>
        <fullName evidence="3">Tad domain-containing protein</fullName>
    </submittedName>
</protein>
<keyword evidence="1" id="KW-0472">Membrane</keyword>
<gene>
    <name evidence="3" type="ORF">RGB73_04165</name>
</gene>
<sequence length="224" mass="25079">MKNIAGYIRNERGNVTILSISFFFVIMLILFMALFNLSTVFAFKEQASNGAQQAALAAIKPVYDEMEIAIRRYDTAPGRYYDERYIWPALELAESSIRASHWDWAQSEVRYAAIDQVLGNWLPANPELLGYVIDGLTSAQAEIPGVVAKILNDNHATVSGSIVVIFNAEQRVEVQTSARFRSTTFDFPFMPDPQHEEEVYQTAQSRQIGFLDAVGGWGSISLTL</sequence>
<reference evidence="3 4" key="1">
    <citation type="submission" date="2023-09" db="EMBL/GenBank/DDBJ databases">
        <title>Complete Genome and Methylome dissection of Bacillus brevis NEB573 original source of BbsI restriction endonuclease.</title>
        <authorList>
            <person name="Fomenkov A."/>
            <person name="Roberts R.D."/>
        </authorList>
    </citation>
    <scope>NUCLEOTIDE SEQUENCE [LARGE SCALE GENOMIC DNA]</scope>
    <source>
        <strain evidence="3 4">NEB573</strain>
    </source>
</reference>
<feature type="transmembrane region" description="Helical" evidence="1">
    <location>
        <begin position="20"/>
        <end position="43"/>
    </location>
</feature>
<evidence type="ECO:0000256" key="1">
    <source>
        <dbReference type="SAM" id="Phobius"/>
    </source>
</evidence>
<name>A0ABY9T6L8_BREBE</name>
<accession>A0ABY9T6L8</accession>
<dbReference type="InterPro" id="IPR028087">
    <property type="entry name" value="Tad_N"/>
</dbReference>
<dbReference type="EMBL" id="CP134050">
    <property type="protein sequence ID" value="WNC15544.1"/>
    <property type="molecule type" value="Genomic_DNA"/>
</dbReference>
<keyword evidence="1" id="KW-1133">Transmembrane helix</keyword>
<evidence type="ECO:0000259" key="2">
    <source>
        <dbReference type="Pfam" id="PF13400"/>
    </source>
</evidence>
<evidence type="ECO:0000313" key="4">
    <source>
        <dbReference type="Proteomes" id="UP001256827"/>
    </source>
</evidence>
<keyword evidence="4" id="KW-1185">Reference proteome</keyword>
<organism evidence="3 4">
    <name type="scientific">Brevibacillus brevis</name>
    <name type="common">Bacillus brevis</name>
    <dbReference type="NCBI Taxonomy" id="1393"/>
    <lineage>
        <taxon>Bacteria</taxon>
        <taxon>Bacillati</taxon>
        <taxon>Bacillota</taxon>
        <taxon>Bacilli</taxon>
        <taxon>Bacillales</taxon>
        <taxon>Paenibacillaceae</taxon>
        <taxon>Brevibacillus</taxon>
    </lineage>
</organism>
<proteinExistence type="predicted"/>
<dbReference type="Pfam" id="PF13400">
    <property type="entry name" value="Tad"/>
    <property type="match status" value="1"/>
</dbReference>